<feature type="compositionally biased region" description="Low complexity" evidence="4">
    <location>
        <begin position="45"/>
        <end position="75"/>
    </location>
</feature>
<dbReference type="PANTHER" id="PTHR24198:SF165">
    <property type="entry name" value="ANKYRIN REPEAT-CONTAINING PROTEIN-RELATED"/>
    <property type="match status" value="1"/>
</dbReference>
<gene>
    <name evidence="5" type="ORF">BJX63DRAFT_140386</name>
</gene>
<keyword evidence="6" id="KW-1185">Reference proteome</keyword>
<dbReference type="Proteomes" id="UP001610334">
    <property type="component" value="Unassembled WGS sequence"/>
</dbReference>
<dbReference type="InterPro" id="IPR029063">
    <property type="entry name" value="SAM-dependent_MTases_sf"/>
</dbReference>
<evidence type="ECO:0000313" key="6">
    <source>
        <dbReference type="Proteomes" id="UP001610334"/>
    </source>
</evidence>
<protein>
    <submittedName>
        <fullName evidence="5">Ankyrin repeat-containing domain protein</fullName>
    </submittedName>
</protein>
<dbReference type="Gene3D" id="1.25.40.20">
    <property type="entry name" value="Ankyrin repeat-containing domain"/>
    <property type="match status" value="2"/>
</dbReference>
<comment type="caution">
    <text evidence="5">The sequence shown here is derived from an EMBL/GenBank/DDBJ whole genome shotgun (WGS) entry which is preliminary data.</text>
</comment>
<dbReference type="EMBL" id="JBFXLT010000227">
    <property type="protein sequence ID" value="KAL2801902.1"/>
    <property type="molecule type" value="Genomic_DNA"/>
</dbReference>
<dbReference type="SUPFAM" id="SSF48403">
    <property type="entry name" value="Ankyrin repeat"/>
    <property type="match status" value="1"/>
</dbReference>
<feature type="compositionally biased region" description="Basic and acidic residues" evidence="4">
    <location>
        <begin position="34"/>
        <end position="44"/>
    </location>
</feature>
<proteinExistence type="predicted"/>
<accession>A0ABR4GSJ8</accession>
<dbReference type="Pfam" id="PF13489">
    <property type="entry name" value="Methyltransf_23"/>
    <property type="match status" value="1"/>
</dbReference>
<evidence type="ECO:0000256" key="2">
    <source>
        <dbReference type="ARBA" id="ARBA00023043"/>
    </source>
</evidence>
<keyword evidence="2 3" id="KW-0040">ANK repeat</keyword>
<keyword evidence="1" id="KW-0677">Repeat</keyword>
<evidence type="ECO:0000256" key="4">
    <source>
        <dbReference type="SAM" id="MobiDB-lite"/>
    </source>
</evidence>
<feature type="compositionally biased region" description="Low complexity" evidence="4">
    <location>
        <begin position="83"/>
        <end position="98"/>
    </location>
</feature>
<sequence length="687" mass="75721">MTHPPAVALPDLSAQPGCIPSSGDLTAFSNSSDFGDHWTLRDETPASSTSPSPSLPSTAPTTPASSTSPSPTLPSTAPPTPPASSLSDDGYDTGSDSSTESIVCLPYRIIEKYSRVYPEIDGYPWPIDATAVDGREFLSRAIYNLLGQLIYGPVDKPGVILDIGTGTGYWAREAAYAYPCAKVCGVDRALIQHPWVPANCDLFLDVMDREAWHPVRSCKEANVVRVAGICGDGRLLLSILEDAYNYCASGTVVQIHDITVRLDDPHGKTSFHQFYRDLEKAYQKDDRTWNLADSYEEMFRRIGYQRVTRVVREISLCDRHNQEEENVYKEWKASLAPHATYLFCERLGKDATQAIVEFAAARNALDVGIRGKLAIEIVYGVKPNAESFVNLTNDRYTALHHAAANGNASTVRELLEQELNINVRDCDGQTPLHLAARNGHQEVVKVLLSQQHINLNAWEPSHYTPLMCAVMSGATEVAGLLLDTKGVEVDTTSYTQRHLLQLAIEGGHIGTIRRLLQDPRLDVSSNWGYNSPLLASIRAGRDPVTLFVLSQGGLNDVRTPLGESALLLAIRKGSPAVVKEILKDDTVDVNSTDHNGWNALRCAASGGNMKIVRILLVDRRTDVKSVDLIAAVKIAMARRHFKIAVVLKRHFLKTTRRVYSKRRGRLYTKYRKTRGLITARPGGVARR</sequence>
<dbReference type="CDD" id="cd02440">
    <property type="entry name" value="AdoMet_MTases"/>
    <property type="match status" value="1"/>
</dbReference>
<feature type="repeat" description="ANK" evidence="3">
    <location>
        <begin position="394"/>
        <end position="426"/>
    </location>
</feature>
<evidence type="ECO:0000256" key="3">
    <source>
        <dbReference type="PROSITE-ProRule" id="PRU00023"/>
    </source>
</evidence>
<dbReference type="SMART" id="SM00248">
    <property type="entry name" value="ANK"/>
    <property type="match status" value="6"/>
</dbReference>
<dbReference type="Pfam" id="PF12796">
    <property type="entry name" value="Ank_2"/>
    <property type="match status" value="2"/>
</dbReference>
<dbReference type="InterPro" id="IPR036770">
    <property type="entry name" value="Ankyrin_rpt-contain_sf"/>
</dbReference>
<feature type="region of interest" description="Disordered" evidence="4">
    <location>
        <begin position="1"/>
        <end position="98"/>
    </location>
</feature>
<name>A0ABR4GSJ8_9EURO</name>
<dbReference type="Gene3D" id="3.40.50.150">
    <property type="entry name" value="Vaccinia Virus protein VP39"/>
    <property type="match status" value="1"/>
</dbReference>
<feature type="repeat" description="ANK" evidence="3">
    <location>
        <begin position="427"/>
        <end position="449"/>
    </location>
</feature>
<dbReference type="SUPFAM" id="SSF53335">
    <property type="entry name" value="S-adenosyl-L-methionine-dependent methyltransferases"/>
    <property type="match status" value="1"/>
</dbReference>
<dbReference type="PANTHER" id="PTHR24198">
    <property type="entry name" value="ANKYRIN REPEAT AND PROTEIN KINASE DOMAIN-CONTAINING PROTEIN"/>
    <property type="match status" value="1"/>
</dbReference>
<reference evidence="5 6" key="1">
    <citation type="submission" date="2024-07" db="EMBL/GenBank/DDBJ databases">
        <title>Section-level genome sequencing and comparative genomics of Aspergillus sections Usti and Cavernicolus.</title>
        <authorList>
            <consortium name="Lawrence Berkeley National Laboratory"/>
            <person name="Nybo J.L."/>
            <person name="Vesth T.C."/>
            <person name="Theobald S."/>
            <person name="Frisvad J.C."/>
            <person name="Larsen T.O."/>
            <person name="Kjaerboelling I."/>
            <person name="Rothschild-Mancinelli K."/>
            <person name="Lyhne E.K."/>
            <person name="Kogle M.E."/>
            <person name="Barry K."/>
            <person name="Clum A."/>
            <person name="Na H."/>
            <person name="Ledsgaard L."/>
            <person name="Lin J."/>
            <person name="Lipzen A."/>
            <person name="Kuo A."/>
            <person name="Riley R."/>
            <person name="Mondo S."/>
            <person name="Labutti K."/>
            <person name="Haridas S."/>
            <person name="Pangalinan J."/>
            <person name="Salamov A.A."/>
            <person name="Simmons B.A."/>
            <person name="Magnuson J.K."/>
            <person name="Chen J."/>
            <person name="Drula E."/>
            <person name="Henrissat B."/>
            <person name="Wiebenga A."/>
            <person name="Lubbers R.J."/>
            <person name="Gomes A.C."/>
            <person name="Makela M.R."/>
            <person name="Stajich J."/>
            <person name="Grigoriev I.V."/>
            <person name="Mortensen U.H."/>
            <person name="De Vries R.P."/>
            <person name="Baker S.E."/>
            <person name="Andersen M.R."/>
        </authorList>
    </citation>
    <scope>NUCLEOTIDE SEQUENCE [LARGE SCALE GENOMIC DNA]</scope>
    <source>
        <strain evidence="5 6">CBS 588.65</strain>
    </source>
</reference>
<dbReference type="PROSITE" id="PS50297">
    <property type="entry name" value="ANK_REP_REGION"/>
    <property type="match status" value="2"/>
</dbReference>
<feature type="compositionally biased region" description="Polar residues" evidence="4">
    <location>
        <begin position="23"/>
        <end position="33"/>
    </location>
</feature>
<dbReference type="Pfam" id="PF00023">
    <property type="entry name" value="Ank"/>
    <property type="match status" value="1"/>
</dbReference>
<dbReference type="InterPro" id="IPR002110">
    <property type="entry name" value="Ankyrin_rpt"/>
</dbReference>
<evidence type="ECO:0000313" key="5">
    <source>
        <dbReference type="EMBL" id="KAL2801902.1"/>
    </source>
</evidence>
<evidence type="ECO:0000256" key="1">
    <source>
        <dbReference type="ARBA" id="ARBA00022737"/>
    </source>
</evidence>
<organism evidence="5 6">
    <name type="scientific">Aspergillus granulosus</name>
    <dbReference type="NCBI Taxonomy" id="176169"/>
    <lineage>
        <taxon>Eukaryota</taxon>
        <taxon>Fungi</taxon>
        <taxon>Dikarya</taxon>
        <taxon>Ascomycota</taxon>
        <taxon>Pezizomycotina</taxon>
        <taxon>Eurotiomycetes</taxon>
        <taxon>Eurotiomycetidae</taxon>
        <taxon>Eurotiales</taxon>
        <taxon>Aspergillaceae</taxon>
        <taxon>Aspergillus</taxon>
        <taxon>Aspergillus subgen. Nidulantes</taxon>
    </lineage>
</organism>
<dbReference type="PROSITE" id="PS50088">
    <property type="entry name" value="ANK_REPEAT"/>
    <property type="match status" value="2"/>
</dbReference>